<comment type="caution">
    <text evidence="3">The sequence shown here is derived from an EMBL/GenBank/DDBJ whole genome shotgun (WGS) entry which is preliminary data.</text>
</comment>
<accession>A0ABU9CSJ1</accession>
<dbReference type="EC" id="2.3.-.-" evidence="3"/>
<organism evidence="3 4">
    <name type="scientific">Rhodococcus navarretei</name>
    <dbReference type="NCBI Taxonomy" id="3128981"/>
    <lineage>
        <taxon>Bacteria</taxon>
        <taxon>Bacillati</taxon>
        <taxon>Actinomycetota</taxon>
        <taxon>Actinomycetes</taxon>
        <taxon>Mycobacteriales</taxon>
        <taxon>Nocardiaceae</taxon>
        <taxon>Rhodococcus</taxon>
    </lineage>
</organism>
<evidence type="ECO:0000313" key="4">
    <source>
        <dbReference type="Proteomes" id="UP001456513"/>
    </source>
</evidence>
<feature type="transmembrane region" description="Helical" evidence="1">
    <location>
        <begin position="71"/>
        <end position="94"/>
    </location>
</feature>
<feature type="transmembrane region" description="Helical" evidence="1">
    <location>
        <begin position="32"/>
        <end position="51"/>
    </location>
</feature>
<dbReference type="RefSeq" id="WP_341439884.1">
    <property type="nucleotide sequence ID" value="NZ_JBBPCN010000001.1"/>
</dbReference>
<gene>
    <name evidence="3" type="ORF">AABD04_00900</name>
</gene>
<dbReference type="PANTHER" id="PTHR23028">
    <property type="entry name" value="ACETYLTRANSFERASE"/>
    <property type="match status" value="1"/>
</dbReference>
<feature type="domain" description="Acyltransferase 3" evidence="2">
    <location>
        <begin position="31"/>
        <end position="346"/>
    </location>
</feature>
<proteinExistence type="predicted"/>
<keyword evidence="1" id="KW-1133">Transmembrane helix</keyword>
<name>A0ABU9CSJ1_9NOCA</name>
<feature type="transmembrane region" description="Helical" evidence="1">
    <location>
        <begin position="244"/>
        <end position="263"/>
    </location>
</feature>
<evidence type="ECO:0000256" key="1">
    <source>
        <dbReference type="SAM" id="Phobius"/>
    </source>
</evidence>
<dbReference type="Pfam" id="PF01757">
    <property type="entry name" value="Acyl_transf_3"/>
    <property type="match status" value="1"/>
</dbReference>
<keyword evidence="3" id="KW-0808">Transferase</keyword>
<protein>
    <submittedName>
        <fullName evidence="3">Acyltransferase</fullName>
        <ecNumber evidence="3">2.3.-.-</ecNumber>
    </submittedName>
</protein>
<feature type="transmembrane region" description="Helical" evidence="1">
    <location>
        <begin position="214"/>
        <end position="237"/>
    </location>
</feature>
<dbReference type="InterPro" id="IPR002656">
    <property type="entry name" value="Acyl_transf_3_dom"/>
</dbReference>
<evidence type="ECO:0000259" key="2">
    <source>
        <dbReference type="Pfam" id="PF01757"/>
    </source>
</evidence>
<feature type="transmembrane region" description="Helical" evidence="1">
    <location>
        <begin position="269"/>
        <end position="288"/>
    </location>
</feature>
<dbReference type="InterPro" id="IPR050879">
    <property type="entry name" value="Acyltransferase_3"/>
</dbReference>
<reference evidence="3 4" key="1">
    <citation type="submission" date="2024-03" db="EMBL/GenBank/DDBJ databases">
        <title>Rhodococcus navarretei sp. nov. and Pseudarthrobacter quantumdoti sp. nov., two new species with the ability to biosynthesize Quantum Dots isolated from soil samples at Union Glacier, Antarctica.</title>
        <authorList>
            <person name="Vargas M."/>
        </authorList>
    </citation>
    <scope>NUCLEOTIDE SEQUENCE [LARGE SCALE GENOMIC DNA]</scope>
    <source>
        <strain evidence="3 4">EXRC-4A-4</strain>
    </source>
</reference>
<feature type="transmembrane region" description="Helical" evidence="1">
    <location>
        <begin position="332"/>
        <end position="351"/>
    </location>
</feature>
<keyword evidence="3" id="KW-0012">Acyltransferase</keyword>
<keyword evidence="1" id="KW-0472">Membrane</keyword>
<feature type="transmembrane region" description="Helical" evidence="1">
    <location>
        <begin position="151"/>
        <end position="178"/>
    </location>
</feature>
<keyword evidence="4" id="KW-1185">Reference proteome</keyword>
<dbReference type="Proteomes" id="UP001456513">
    <property type="component" value="Unassembled WGS sequence"/>
</dbReference>
<dbReference type="EMBL" id="JBBPCN010000001">
    <property type="protein sequence ID" value="MEK8069401.1"/>
    <property type="molecule type" value="Genomic_DNA"/>
</dbReference>
<keyword evidence="1" id="KW-0812">Transmembrane</keyword>
<feature type="transmembrane region" description="Helical" evidence="1">
    <location>
        <begin position="300"/>
        <end position="320"/>
    </location>
</feature>
<sequence length="375" mass="41505">MSGDRPSQNEVDESVAARPFAAPRVQMDGAHLLRAIAALAVLYSHISFWVIDDLGESWWFLDASAAVLNGMLGLTLHLSLVGVGIFMLLTGLLVTRSAMRQTRRDFMVARLARLVPAFWFTLVLVLLIGAAENNGDIGIGIVDAALNFVLGGFFLTPQVLVLGVTWTLVVQAVFYLYCTAMRSVLRSAPFLVPLVGAVLCVSILLYNLTVPEGWAVPFLTRVAAILPTLFLGQIIYLAWARLVAWRWVALAVLAQVEVVRLAIHTDAFWMGYRYLWTLFVITVAVVLLARYSGSITRWPLVHWLGTRSYAIYLLHTLVLYRTYNTVQPSLGTSAAVLVFLAITAVLAEITYRWIELPAARHISATYARLRARSTA</sequence>
<evidence type="ECO:0000313" key="3">
    <source>
        <dbReference type="EMBL" id="MEK8069401.1"/>
    </source>
</evidence>
<dbReference type="PANTHER" id="PTHR23028:SF53">
    <property type="entry name" value="ACYL_TRANSF_3 DOMAIN-CONTAINING PROTEIN"/>
    <property type="match status" value="1"/>
</dbReference>
<dbReference type="GO" id="GO:0016746">
    <property type="term" value="F:acyltransferase activity"/>
    <property type="evidence" value="ECO:0007669"/>
    <property type="project" value="UniProtKB-KW"/>
</dbReference>
<feature type="transmembrane region" description="Helical" evidence="1">
    <location>
        <begin position="190"/>
        <end position="208"/>
    </location>
</feature>
<feature type="transmembrane region" description="Helical" evidence="1">
    <location>
        <begin position="114"/>
        <end position="131"/>
    </location>
</feature>